<dbReference type="InterPro" id="IPR038330">
    <property type="entry name" value="TspO/MBR-related_sf"/>
</dbReference>
<keyword evidence="3 6" id="KW-0812">Transmembrane</keyword>
<organism evidence="7 8">
    <name type="scientific">Stephanodiscus triporus</name>
    <dbReference type="NCBI Taxonomy" id="2934178"/>
    <lineage>
        <taxon>Eukaryota</taxon>
        <taxon>Sar</taxon>
        <taxon>Stramenopiles</taxon>
        <taxon>Ochrophyta</taxon>
        <taxon>Bacillariophyta</taxon>
        <taxon>Coscinodiscophyceae</taxon>
        <taxon>Thalassiosirophycidae</taxon>
        <taxon>Stephanodiscales</taxon>
        <taxon>Stephanodiscaceae</taxon>
        <taxon>Stephanodiscus</taxon>
    </lineage>
</organism>
<dbReference type="Gene3D" id="1.20.1260.100">
    <property type="entry name" value="TspO/MBR protein"/>
    <property type="match status" value="1"/>
</dbReference>
<dbReference type="Proteomes" id="UP001530315">
    <property type="component" value="Unassembled WGS sequence"/>
</dbReference>
<keyword evidence="4 6" id="KW-1133">Transmembrane helix</keyword>
<evidence type="ECO:0000256" key="1">
    <source>
        <dbReference type="ARBA" id="ARBA00004141"/>
    </source>
</evidence>
<dbReference type="EMBL" id="JALLAZ020000215">
    <property type="protein sequence ID" value="KAL3800405.1"/>
    <property type="molecule type" value="Genomic_DNA"/>
</dbReference>
<dbReference type="GO" id="GO:0016020">
    <property type="term" value="C:membrane"/>
    <property type="evidence" value="ECO:0007669"/>
    <property type="project" value="UniProtKB-SubCell"/>
</dbReference>
<evidence type="ECO:0000313" key="7">
    <source>
        <dbReference type="EMBL" id="KAL3800405.1"/>
    </source>
</evidence>
<dbReference type="Pfam" id="PF03073">
    <property type="entry name" value="TspO_MBR"/>
    <property type="match status" value="1"/>
</dbReference>
<keyword evidence="5 6" id="KW-0472">Membrane</keyword>
<proteinExistence type="inferred from homology"/>
<evidence type="ECO:0000313" key="8">
    <source>
        <dbReference type="Proteomes" id="UP001530315"/>
    </source>
</evidence>
<gene>
    <name evidence="7" type="ORF">ACHAW5_009083</name>
</gene>
<dbReference type="InterPro" id="IPR004307">
    <property type="entry name" value="TspO_MBR"/>
</dbReference>
<comment type="caution">
    <text evidence="7">The sequence shown here is derived from an EMBL/GenBank/DDBJ whole genome shotgun (WGS) entry which is preliminary data.</text>
</comment>
<name>A0ABD3QJG9_9STRA</name>
<feature type="transmembrane region" description="Helical" evidence="6">
    <location>
        <begin position="547"/>
        <end position="571"/>
    </location>
</feature>
<comment type="similarity">
    <text evidence="2">Belongs to the TspO/BZRP family.</text>
</comment>
<evidence type="ECO:0000256" key="5">
    <source>
        <dbReference type="ARBA" id="ARBA00023136"/>
    </source>
</evidence>
<comment type="subcellular location">
    <subcellularLocation>
        <location evidence="1">Membrane</location>
        <topology evidence="1">Multi-pass membrane protein</topology>
    </subcellularLocation>
</comment>
<protein>
    <submittedName>
        <fullName evidence="7">Uncharacterized protein</fullName>
    </submittedName>
</protein>
<evidence type="ECO:0000256" key="6">
    <source>
        <dbReference type="SAM" id="Phobius"/>
    </source>
</evidence>
<evidence type="ECO:0000256" key="3">
    <source>
        <dbReference type="ARBA" id="ARBA00022692"/>
    </source>
</evidence>
<feature type="transmembrane region" description="Helical" evidence="6">
    <location>
        <begin position="577"/>
        <end position="598"/>
    </location>
</feature>
<feature type="transmembrane region" description="Helical" evidence="6">
    <location>
        <begin position="386"/>
        <end position="413"/>
    </location>
</feature>
<reference evidence="7 8" key="1">
    <citation type="submission" date="2024-10" db="EMBL/GenBank/DDBJ databases">
        <title>Updated reference genomes for cyclostephanoid diatoms.</title>
        <authorList>
            <person name="Roberts W.R."/>
            <person name="Alverson A.J."/>
        </authorList>
    </citation>
    <scope>NUCLEOTIDE SEQUENCE [LARGE SCALE GENOMIC DNA]</scope>
    <source>
        <strain evidence="7 8">AJA276-08</strain>
    </source>
</reference>
<evidence type="ECO:0000256" key="2">
    <source>
        <dbReference type="ARBA" id="ARBA00007524"/>
    </source>
</evidence>
<dbReference type="AlphaFoldDB" id="A0ABD3QJG9"/>
<sequence length="616" mass="69745">MTDLAHGSETYFAHHRYPLILNRNLRDFSSWRIPPYAQILHVDGDGRRRRREEIWNGFNLPIHIKLAMVQCRGGSLGSSTAENFYNNDDFNEDLIGDAKIYNRSTVSFDACSRTKSTNVPCEIINASTMTNKREIDSAREIIDDRPNSPYHQVQHLLPRPRLAIEFDTHAVNGVDKGGSIRTKIRSRIGPDNEWKRVPNRGPALSISLDLSPPSLMATHNLDIHENSSPSQNEHECASSDDQNLLESLRIPVETSIILLYQTAALLPHLILSRRALNYTWIAIVDYFRGRTFRTTYTKLERAYLRYYEFPAVTRACARLVSQIGILLGLSWAVRLWMFWVFSSDVAPIVFGATGIDIALVGARAGRKIAIGPGWKVGLPCHRRGKGMAWLCGFFWIGTVVGIGHVVGVALSVWGGPLRLQATAQHPESPKLFLRRIIHHPIQWIREMEEWKHFSLNTFRQSNRNIRNRVAGERAFDPDPLLFPVTWLPLRWLQILALAKAFSTDPLQYRWCPPENDKVVIPQLMKQYLVQLALGDEWRRVCLGEMRVGLGIVVILSYVVALVWMVCTTFTLDGGAAAMLIPSVFAAIISGVMNFMIFWNRLGASEQKKALNAIGFA</sequence>
<evidence type="ECO:0000256" key="4">
    <source>
        <dbReference type="ARBA" id="ARBA00022989"/>
    </source>
</evidence>
<keyword evidence="8" id="KW-1185">Reference proteome</keyword>
<accession>A0ABD3QJG9</accession>